<dbReference type="AlphaFoldDB" id="A0A4S4L0S4"/>
<name>A0A4S4L0S4_9AGAM</name>
<feature type="compositionally biased region" description="Polar residues" evidence="1">
    <location>
        <begin position="86"/>
        <end position="102"/>
    </location>
</feature>
<feature type="region of interest" description="Disordered" evidence="1">
    <location>
        <begin position="74"/>
        <end position="102"/>
    </location>
</feature>
<evidence type="ECO:0000256" key="1">
    <source>
        <dbReference type="SAM" id="MobiDB-lite"/>
    </source>
</evidence>
<reference evidence="2 3" key="1">
    <citation type="submission" date="2019-02" db="EMBL/GenBank/DDBJ databases">
        <title>Genome sequencing of the rare red list fungi Phellinidium pouzarii.</title>
        <authorList>
            <person name="Buettner E."/>
            <person name="Kellner H."/>
        </authorList>
    </citation>
    <scope>NUCLEOTIDE SEQUENCE [LARGE SCALE GENOMIC DNA]</scope>
    <source>
        <strain evidence="2 3">DSM 108285</strain>
    </source>
</reference>
<dbReference type="Proteomes" id="UP000308199">
    <property type="component" value="Unassembled WGS sequence"/>
</dbReference>
<feature type="region of interest" description="Disordered" evidence="1">
    <location>
        <begin position="1"/>
        <end position="62"/>
    </location>
</feature>
<feature type="compositionally biased region" description="Basic residues" evidence="1">
    <location>
        <begin position="33"/>
        <end position="46"/>
    </location>
</feature>
<gene>
    <name evidence="2" type="ORF">EW145_g5364</name>
</gene>
<evidence type="ECO:0000313" key="3">
    <source>
        <dbReference type="Proteomes" id="UP000308199"/>
    </source>
</evidence>
<sequence length="102" mass="11214">MSYGSSKRPHTPEDGFSLLDEPIMRASSPSTARRIRKKRSAARKGWKGWVEGSPPPSDKLINLDSAPVMVERRTRSGKNFDAISEGTDTWVSPGMSNSHSTP</sequence>
<evidence type="ECO:0000313" key="2">
    <source>
        <dbReference type="EMBL" id="THH04647.1"/>
    </source>
</evidence>
<proteinExistence type="predicted"/>
<keyword evidence="3" id="KW-1185">Reference proteome</keyword>
<protein>
    <submittedName>
        <fullName evidence="2">Uncharacterized protein</fullName>
    </submittedName>
</protein>
<dbReference type="OrthoDB" id="3267892at2759"/>
<organism evidence="2 3">
    <name type="scientific">Phellinidium pouzarii</name>
    <dbReference type="NCBI Taxonomy" id="167371"/>
    <lineage>
        <taxon>Eukaryota</taxon>
        <taxon>Fungi</taxon>
        <taxon>Dikarya</taxon>
        <taxon>Basidiomycota</taxon>
        <taxon>Agaricomycotina</taxon>
        <taxon>Agaricomycetes</taxon>
        <taxon>Hymenochaetales</taxon>
        <taxon>Hymenochaetaceae</taxon>
        <taxon>Phellinidium</taxon>
    </lineage>
</organism>
<accession>A0A4S4L0S4</accession>
<comment type="caution">
    <text evidence="2">The sequence shown here is derived from an EMBL/GenBank/DDBJ whole genome shotgun (WGS) entry which is preliminary data.</text>
</comment>
<dbReference type="EMBL" id="SGPK01000323">
    <property type="protein sequence ID" value="THH04647.1"/>
    <property type="molecule type" value="Genomic_DNA"/>
</dbReference>